<keyword evidence="2" id="KW-0732">Signal</keyword>
<evidence type="ECO:0000313" key="5">
    <source>
        <dbReference type="Proteomes" id="UP001589854"/>
    </source>
</evidence>
<evidence type="ECO:0000259" key="3">
    <source>
        <dbReference type="Pfam" id="PF13115"/>
    </source>
</evidence>
<feature type="compositionally biased region" description="Basic and acidic residues" evidence="1">
    <location>
        <begin position="134"/>
        <end position="152"/>
    </location>
</feature>
<feature type="domain" description="YtkA-like" evidence="3">
    <location>
        <begin position="182"/>
        <end position="252"/>
    </location>
</feature>
<evidence type="ECO:0000256" key="1">
    <source>
        <dbReference type="SAM" id="MobiDB-lite"/>
    </source>
</evidence>
<dbReference type="RefSeq" id="WP_378938278.1">
    <property type="nucleotide sequence ID" value="NZ_JBHLVO010000031.1"/>
</dbReference>
<feature type="signal peptide" evidence="2">
    <location>
        <begin position="1"/>
        <end position="21"/>
    </location>
</feature>
<evidence type="ECO:0000256" key="2">
    <source>
        <dbReference type="SAM" id="SignalP"/>
    </source>
</evidence>
<dbReference type="Pfam" id="PF13115">
    <property type="entry name" value="YtkA"/>
    <property type="match status" value="2"/>
</dbReference>
<evidence type="ECO:0000313" key="4">
    <source>
        <dbReference type="EMBL" id="MFC0274234.1"/>
    </source>
</evidence>
<dbReference type="InterPro" id="IPR032693">
    <property type="entry name" value="YtkA-like_dom"/>
</dbReference>
<sequence>MDKFIGRFILLTFLSALVACGQNNENSTSAEQEVKAPRAEIISKEHVNKEEEVHIQAKVYYGEELADDANVMFEIKNGDESTEIDADLEDKGTYAIHHQFKEDGLYQVIAHTDVENYHTMPSKEIQVGEVAVNGEEKHQSEKDNEEHHHGEGSESAQQNHQHDEATENEHHHVQKLTIMTGNTETFTTASTSTLSTIIEKENEAFADAKVRFEVWKKDEKNHQYLNAAESGDGEYSTEYTFDQVGVYTMVVHVEKGDIHEHKEITFEIIK</sequence>
<proteinExistence type="predicted"/>
<reference evidence="4 5" key="1">
    <citation type="submission" date="2024-09" db="EMBL/GenBank/DDBJ databases">
        <authorList>
            <person name="Sun Q."/>
            <person name="Mori K."/>
        </authorList>
    </citation>
    <scope>NUCLEOTIDE SEQUENCE [LARGE SCALE GENOMIC DNA]</scope>
    <source>
        <strain evidence="4 5">CCM 7228</strain>
    </source>
</reference>
<feature type="region of interest" description="Disordered" evidence="1">
    <location>
        <begin position="134"/>
        <end position="172"/>
    </location>
</feature>
<feature type="chain" id="PRO_5046909255" evidence="2">
    <location>
        <begin position="22"/>
        <end position="270"/>
    </location>
</feature>
<dbReference type="Proteomes" id="UP001589854">
    <property type="component" value="Unassembled WGS sequence"/>
</dbReference>
<feature type="compositionally biased region" description="Basic and acidic residues" evidence="1">
    <location>
        <begin position="160"/>
        <end position="171"/>
    </location>
</feature>
<gene>
    <name evidence="4" type="ORF">ACFFIX_23070</name>
</gene>
<name>A0ABV6GKN4_9BACI</name>
<feature type="domain" description="YtkA-like" evidence="3">
    <location>
        <begin position="34"/>
        <end position="111"/>
    </location>
</feature>
<dbReference type="EMBL" id="JBHLVO010000031">
    <property type="protein sequence ID" value="MFC0274234.1"/>
    <property type="molecule type" value="Genomic_DNA"/>
</dbReference>
<keyword evidence="5" id="KW-1185">Reference proteome</keyword>
<comment type="caution">
    <text evidence="4">The sequence shown here is derived from an EMBL/GenBank/DDBJ whole genome shotgun (WGS) entry which is preliminary data.</text>
</comment>
<accession>A0ABV6GKN4</accession>
<dbReference type="PROSITE" id="PS51257">
    <property type="entry name" value="PROKAR_LIPOPROTEIN"/>
    <property type="match status" value="1"/>
</dbReference>
<organism evidence="4 5">
    <name type="scientific">Metabacillus herbersteinensis</name>
    <dbReference type="NCBI Taxonomy" id="283816"/>
    <lineage>
        <taxon>Bacteria</taxon>
        <taxon>Bacillati</taxon>
        <taxon>Bacillota</taxon>
        <taxon>Bacilli</taxon>
        <taxon>Bacillales</taxon>
        <taxon>Bacillaceae</taxon>
        <taxon>Metabacillus</taxon>
    </lineage>
</organism>
<protein>
    <submittedName>
        <fullName evidence="4">FixH family protein</fullName>
    </submittedName>
</protein>